<evidence type="ECO:0000256" key="1">
    <source>
        <dbReference type="SAM" id="MobiDB-lite"/>
    </source>
</evidence>
<name>A0A8H7PEN1_9FUNG</name>
<feature type="region of interest" description="Disordered" evidence="1">
    <location>
        <begin position="1"/>
        <end position="36"/>
    </location>
</feature>
<proteinExistence type="predicted"/>
<feature type="region of interest" description="Disordered" evidence="1">
    <location>
        <begin position="114"/>
        <end position="133"/>
    </location>
</feature>
<accession>A0A8H7PEN1</accession>
<dbReference type="Proteomes" id="UP000612746">
    <property type="component" value="Unassembled WGS sequence"/>
</dbReference>
<protein>
    <submittedName>
        <fullName evidence="2">Uncharacterized protein</fullName>
    </submittedName>
</protein>
<gene>
    <name evidence="2" type="ORF">INT44_002559</name>
</gene>
<feature type="compositionally biased region" description="Low complexity" evidence="1">
    <location>
        <begin position="1"/>
        <end position="23"/>
    </location>
</feature>
<reference evidence="2" key="1">
    <citation type="submission" date="2020-12" db="EMBL/GenBank/DDBJ databases">
        <title>Metabolic potential, ecology and presence of endohyphal bacteria is reflected in genomic diversity of Mucoromycotina.</title>
        <authorList>
            <person name="Muszewska A."/>
            <person name="Okrasinska A."/>
            <person name="Steczkiewicz K."/>
            <person name="Drgas O."/>
            <person name="Orlowska M."/>
            <person name="Perlinska-Lenart U."/>
            <person name="Aleksandrzak-Piekarczyk T."/>
            <person name="Szatraj K."/>
            <person name="Zielenkiewicz U."/>
            <person name="Pilsyk S."/>
            <person name="Malc E."/>
            <person name="Mieczkowski P."/>
            <person name="Kruszewska J.S."/>
            <person name="Biernat P."/>
            <person name="Pawlowska J."/>
        </authorList>
    </citation>
    <scope>NUCLEOTIDE SEQUENCE</scope>
    <source>
        <strain evidence="2">WA0000051536</strain>
    </source>
</reference>
<organism evidence="2 3">
    <name type="scientific">Umbelopsis vinacea</name>
    <dbReference type="NCBI Taxonomy" id="44442"/>
    <lineage>
        <taxon>Eukaryota</taxon>
        <taxon>Fungi</taxon>
        <taxon>Fungi incertae sedis</taxon>
        <taxon>Mucoromycota</taxon>
        <taxon>Mucoromycotina</taxon>
        <taxon>Umbelopsidomycetes</taxon>
        <taxon>Umbelopsidales</taxon>
        <taxon>Umbelopsidaceae</taxon>
        <taxon>Umbelopsis</taxon>
    </lineage>
</organism>
<dbReference type="EMBL" id="JAEPRA010000023">
    <property type="protein sequence ID" value="KAG2172544.1"/>
    <property type="molecule type" value="Genomic_DNA"/>
</dbReference>
<dbReference type="AlphaFoldDB" id="A0A8H7PEN1"/>
<sequence>MSFDDTSTTSVTSANPISSNNSGNDDDSISEGFASTNSLVTDEESFSECACGRPLSPGWTCPVCRRSCPICQRALISDSSDYCDRCYSHCDIHGLYRNDPSLHISPCPEWHPPRSTSPVTHTINNQPSDATES</sequence>
<evidence type="ECO:0000313" key="3">
    <source>
        <dbReference type="Proteomes" id="UP000612746"/>
    </source>
</evidence>
<comment type="caution">
    <text evidence="2">The sequence shown here is derived from an EMBL/GenBank/DDBJ whole genome shotgun (WGS) entry which is preliminary data.</text>
</comment>
<evidence type="ECO:0000313" key="2">
    <source>
        <dbReference type="EMBL" id="KAG2172544.1"/>
    </source>
</evidence>
<keyword evidence="3" id="KW-1185">Reference proteome</keyword>